<keyword evidence="7 16" id="KW-1133">Transmembrane helix</keyword>
<evidence type="ECO:0000313" key="17">
    <source>
        <dbReference type="EMBL" id="OGG06526.1"/>
    </source>
</evidence>
<feature type="transmembrane region" description="Helical" evidence="16">
    <location>
        <begin position="95"/>
        <end position="114"/>
    </location>
</feature>
<dbReference type="AlphaFoldDB" id="A0A1F5Z2A2"/>
<evidence type="ECO:0000313" key="18">
    <source>
        <dbReference type="Proteomes" id="UP000177354"/>
    </source>
</evidence>
<evidence type="ECO:0000256" key="8">
    <source>
        <dbReference type="ARBA" id="ARBA00023136"/>
    </source>
</evidence>
<evidence type="ECO:0000256" key="2">
    <source>
        <dbReference type="ARBA" id="ARBA00022676"/>
    </source>
</evidence>
<proteinExistence type="inferred from homology"/>
<comment type="catalytic activity">
    <reaction evidence="15">
        <text>[GlcNAc-(1-&gt;4)-Mur2Ac(oyl-L-Ala-gamma-D-Glu-L-Lys-D-Ala-D-Ala)](n)-di-trans,octa-cis-undecaprenyl diphosphate + beta-D-GlcNAc-(1-&gt;4)-Mur2Ac(oyl-L-Ala-gamma-D-Glu-L-Lys-D-Ala-D-Ala)-di-trans,octa-cis-undecaprenyl diphosphate = [GlcNAc-(1-&gt;4)-Mur2Ac(oyl-L-Ala-gamma-D-Glu-L-Lys-D-Ala-D-Ala)](n+1)-di-trans,octa-cis-undecaprenyl diphosphate + di-trans,octa-cis-undecaprenyl diphosphate + H(+)</text>
        <dbReference type="Rhea" id="RHEA:23708"/>
        <dbReference type="Rhea" id="RHEA-COMP:9602"/>
        <dbReference type="Rhea" id="RHEA-COMP:9603"/>
        <dbReference type="ChEBI" id="CHEBI:15378"/>
        <dbReference type="ChEBI" id="CHEBI:58405"/>
        <dbReference type="ChEBI" id="CHEBI:60033"/>
        <dbReference type="ChEBI" id="CHEBI:78435"/>
        <dbReference type="EC" id="2.4.99.28"/>
    </reaction>
</comment>
<feature type="transmembrane region" description="Helical" evidence="16">
    <location>
        <begin position="64"/>
        <end position="83"/>
    </location>
</feature>
<dbReference type="Proteomes" id="UP000177354">
    <property type="component" value="Unassembled WGS sequence"/>
</dbReference>
<comment type="similarity">
    <text evidence="11">Belongs to the SEDS family. FtsW subfamily.</text>
</comment>
<keyword evidence="6" id="KW-0573">Peptidoglycan synthesis</keyword>
<evidence type="ECO:0000256" key="15">
    <source>
        <dbReference type="ARBA" id="ARBA00049902"/>
    </source>
</evidence>
<feature type="transmembrane region" description="Helical" evidence="16">
    <location>
        <begin position="290"/>
        <end position="311"/>
    </location>
</feature>
<feature type="transmembrane region" description="Helical" evidence="16">
    <location>
        <begin position="126"/>
        <end position="143"/>
    </location>
</feature>
<dbReference type="PANTHER" id="PTHR30474:SF2">
    <property type="entry name" value="PEPTIDOGLYCAN GLYCOSYLTRANSFERASE FTSW-RELATED"/>
    <property type="match status" value="1"/>
</dbReference>
<evidence type="ECO:0000256" key="9">
    <source>
        <dbReference type="ARBA" id="ARBA00032370"/>
    </source>
</evidence>
<comment type="subcellular location">
    <subcellularLocation>
        <location evidence="1">Membrane</location>
        <topology evidence="1">Multi-pass membrane protein</topology>
    </subcellularLocation>
</comment>
<evidence type="ECO:0000256" key="1">
    <source>
        <dbReference type="ARBA" id="ARBA00004141"/>
    </source>
</evidence>
<dbReference type="EMBL" id="MFJF01000015">
    <property type="protein sequence ID" value="OGG06526.1"/>
    <property type="molecule type" value="Genomic_DNA"/>
</dbReference>
<organism evidence="17 18">
    <name type="scientific">Candidatus Gottesmanbacteria bacterium RIFCSPHIGHO2_01_FULL_40_15</name>
    <dbReference type="NCBI Taxonomy" id="1798376"/>
    <lineage>
        <taxon>Bacteria</taxon>
        <taxon>Candidatus Gottesmaniibacteriota</taxon>
    </lineage>
</organism>
<dbReference type="PROSITE" id="PS00428">
    <property type="entry name" value="FTSW_RODA_SPOVE"/>
    <property type="match status" value="1"/>
</dbReference>
<dbReference type="Pfam" id="PF01098">
    <property type="entry name" value="FTSW_RODA_SPOVE"/>
    <property type="match status" value="1"/>
</dbReference>
<keyword evidence="8 16" id="KW-0472">Membrane</keyword>
<dbReference type="GO" id="GO:0051301">
    <property type="term" value="P:cell division"/>
    <property type="evidence" value="ECO:0007669"/>
    <property type="project" value="InterPro"/>
</dbReference>
<dbReference type="InterPro" id="IPR001182">
    <property type="entry name" value="FtsW/RodA"/>
</dbReference>
<dbReference type="GO" id="GO:0032153">
    <property type="term" value="C:cell division site"/>
    <property type="evidence" value="ECO:0007669"/>
    <property type="project" value="TreeGrafter"/>
</dbReference>
<name>A0A1F5Z2A2_9BACT</name>
<feature type="transmembrane region" description="Helical" evidence="16">
    <location>
        <begin position="323"/>
        <end position="348"/>
    </location>
</feature>
<evidence type="ECO:0000256" key="16">
    <source>
        <dbReference type="SAM" id="Phobius"/>
    </source>
</evidence>
<evidence type="ECO:0000256" key="5">
    <source>
        <dbReference type="ARBA" id="ARBA00022960"/>
    </source>
</evidence>
<feature type="transmembrane region" description="Helical" evidence="16">
    <location>
        <begin position="248"/>
        <end position="278"/>
    </location>
</feature>
<dbReference type="InterPro" id="IPR018365">
    <property type="entry name" value="Cell_cycle_FtsW-rel_CS"/>
</dbReference>
<feature type="transmembrane region" description="Helical" evidence="16">
    <location>
        <begin position="33"/>
        <end position="52"/>
    </location>
</feature>
<keyword evidence="2" id="KW-0328">Glycosyltransferase</keyword>
<reference evidence="17 18" key="1">
    <citation type="journal article" date="2016" name="Nat. Commun.">
        <title>Thousands of microbial genomes shed light on interconnected biogeochemical processes in an aquifer system.</title>
        <authorList>
            <person name="Anantharaman K."/>
            <person name="Brown C.T."/>
            <person name="Hug L.A."/>
            <person name="Sharon I."/>
            <person name="Castelle C.J."/>
            <person name="Probst A.J."/>
            <person name="Thomas B.C."/>
            <person name="Singh A."/>
            <person name="Wilkins M.J."/>
            <person name="Karaoz U."/>
            <person name="Brodie E.L."/>
            <person name="Williams K.H."/>
            <person name="Hubbard S.S."/>
            <person name="Banfield J.F."/>
        </authorList>
    </citation>
    <scope>NUCLEOTIDE SEQUENCE [LARGE SCALE GENOMIC DNA]</scope>
</reference>
<evidence type="ECO:0000256" key="11">
    <source>
        <dbReference type="ARBA" id="ARBA00038053"/>
    </source>
</evidence>
<sequence>MNFLRRLDPYLLIPAAGISGISLFLLTTGKNNLFLPQVIFIIIGLILYSVFSSLDYRAWPKFHYIFYVFSLLFLVLVLFTPTIRGAHRWIDFGYFVLQPSEILKPVIILFYAALFAGKNNIAGGNFLWPILSFLPILAMIFVQPDLGNVLIYMIFFVALLIIAGTGISFIIGGGFLAVFLLPAFWALLKDYQKSRIITFLNPNIDPSGAGYNAIQSMIAIGSGGLAGLGLGGGTQSRLYFLPEYQTDFIFATLVESLGLIGGSILIGLYIFMLIRILMICFNSEDDLGRFISAGIFFQIFAQIFINIGMNLGLLPITGITLPLLSYGGSSIVSTYMALGLVSAITSTLPKKLLVIR</sequence>
<protein>
    <recommendedName>
        <fullName evidence="12">Probable peptidoglycan glycosyltransferase FtsW</fullName>
        <ecNumber evidence="14">2.4.99.28</ecNumber>
    </recommendedName>
    <alternativeName>
        <fullName evidence="13">Cell division protein FtsW</fullName>
    </alternativeName>
    <alternativeName>
        <fullName evidence="10">Cell wall polymerase</fullName>
    </alternativeName>
    <alternativeName>
        <fullName evidence="9">Peptidoglycan polymerase</fullName>
    </alternativeName>
</protein>
<keyword evidence="3" id="KW-0808">Transferase</keyword>
<keyword evidence="4 16" id="KW-0812">Transmembrane</keyword>
<dbReference type="GO" id="GO:0009252">
    <property type="term" value="P:peptidoglycan biosynthetic process"/>
    <property type="evidence" value="ECO:0007669"/>
    <property type="project" value="UniProtKB-KW"/>
</dbReference>
<accession>A0A1F5Z2A2</accession>
<evidence type="ECO:0000256" key="14">
    <source>
        <dbReference type="ARBA" id="ARBA00044770"/>
    </source>
</evidence>
<dbReference type="GO" id="GO:0015648">
    <property type="term" value="F:lipid-linked peptidoglycan transporter activity"/>
    <property type="evidence" value="ECO:0007669"/>
    <property type="project" value="TreeGrafter"/>
</dbReference>
<evidence type="ECO:0000256" key="3">
    <source>
        <dbReference type="ARBA" id="ARBA00022679"/>
    </source>
</evidence>
<evidence type="ECO:0000256" key="4">
    <source>
        <dbReference type="ARBA" id="ARBA00022692"/>
    </source>
</evidence>
<gene>
    <name evidence="17" type="ORF">A2777_06115</name>
</gene>
<dbReference type="GO" id="GO:0008955">
    <property type="term" value="F:peptidoglycan glycosyltransferase activity"/>
    <property type="evidence" value="ECO:0007669"/>
    <property type="project" value="UniProtKB-EC"/>
</dbReference>
<evidence type="ECO:0000256" key="13">
    <source>
        <dbReference type="ARBA" id="ARBA00041418"/>
    </source>
</evidence>
<evidence type="ECO:0000256" key="6">
    <source>
        <dbReference type="ARBA" id="ARBA00022984"/>
    </source>
</evidence>
<evidence type="ECO:0000256" key="12">
    <source>
        <dbReference type="ARBA" id="ARBA00041185"/>
    </source>
</evidence>
<dbReference type="GO" id="GO:0008360">
    <property type="term" value="P:regulation of cell shape"/>
    <property type="evidence" value="ECO:0007669"/>
    <property type="project" value="UniProtKB-KW"/>
</dbReference>
<evidence type="ECO:0000256" key="7">
    <source>
        <dbReference type="ARBA" id="ARBA00022989"/>
    </source>
</evidence>
<dbReference type="PANTHER" id="PTHR30474">
    <property type="entry name" value="CELL CYCLE PROTEIN"/>
    <property type="match status" value="1"/>
</dbReference>
<feature type="transmembrane region" description="Helical" evidence="16">
    <location>
        <begin position="7"/>
        <end position="27"/>
    </location>
</feature>
<dbReference type="GO" id="GO:0005886">
    <property type="term" value="C:plasma membrane"/>
    <property type="evidence" value="ECO:0007669"/>
    <property type="project" value="TreeGrafter"/>
</dbReference>
<dbReference type="EC" id="2.4.99.28" evidence="14"/>
<comment type="caution">
    <text evidence="17">The sequence shown here is derived from an EMBL/GenBank/DDBJ whole genome shotgun (WGS) entry which is preliminary data.</text>
</comment>
<keyword evidence="5" id="KW-0133">Cell shape</keyword>
<feature type="transmembrane region" description="Helical" evidence="16">
    <location>
        <begin position="155"/>
        <end position="188"/>
    </location>
</feature>
<evidence type="ECO:0000256" key="10">
    <source>
        <dbReference type="ARBA" id="ARBA00033270"/>
    </source>
</evidence>